<protein>
    <submittedName>
        <fullName evidence="7">Radical SAM protein</fullName>
    </submittedName>
</protein>
<evidence type="ECO:0000256" key="1">
    <source>
        <dbReference type="ARBA" id="ARBA00001966"/>
    </source>
</evidence>
<dbReference type="PROSITE" id="PS51918">
    <property type="entry name" value="RADICAL_SAM"/>
    <property type="match status" value="1"/>
</dbReference>
<dbReference type="InterPro" id="IPR051198">
    <property type="entry name" value="BchE-like"/>
</dbReference>
<dbReference type="Proteomes" id="UP000467132">
    <property type="component" value="Unassembled WGS sequence"/>
</dbReference>
<dbReference type="EMBL" id="QXXA01000006">
    <property type="protein sequence ID" value="NBI06376.1"/>
    <property type="molecule type" value="Genomic_DNA"/>
</dbReference>
<keyword evidence="8" id="KW-1185">Reference proteome</keyword>
<reference evidence="7 8" key="1">
    <citation type="submission" date="2018-08" db="EMBL/GenBank/DDBJ databases">
        <title>Murine metabolic-syndrome-specific gut microbial biobank.</title>
        <authorList>
            <person name="Liu C."/>
        </authorList>
    </citation>
    <scope>NUCLEOTIDE SEQUENCE [LARGE SCALE GENOMIC DNA]</scope>
    <source>
        <strain evidence="7 8">583</strain>
    </source>
</reference>
<dbReference type="PANTHER" id="PTHR43409:SF4">
    <property type="entry name" value="RADICAL SAM SUPERFAMILY PROTEIN"/>
    <property type="match status" value="1"/>
</dbReference>
<dbReference type="CDD" id="cd01335">
    <property type="entry name" value="Radical_SAM"/>
    <property type="match status" value="1"/>
</dbReference>
<proteinExistence type="predicted"/>
<evidence type="ECO:0000259" key="6">
    <source>
        <dbReference type="PROSITE" id="PS51918"/>
    </source>
</evidence>
<dbReference type="Pfam" id="PF04055">
    <property type="entry name" value="Radical_SAM"/>
    <property type="match status" value="1"/>
</dbReference>
<evidence type="ECO:0000256" key="4">
    <source>
        <dbReference type="ARBA" id="ARBA00023004"/>
    </source>
</evidence>
<dbReference type="Gene3D" id="3.20.20.70">
    <property type="entry name" value="Aldolase class I"/>
    <property type="match status" value="1"/>
</dbReference>
<dbReference type="RefSeq" id="WP_160196862.1">
    <property type="nucleotide sequence ID" value="NZ_QXXA01000006.1"/>
</dbReference>
<sequence>MRYEGRVFRPPSEARSLIVQATIGCAHNKCTFCSMYKEKKFRIRKLDDILEDLNSAREYYKNIKRIFLADGDALILKTEDLLIILQHIKRIFPECERIGIYATPKDILNKSLNDLKVLKDNGLGIMYMGIESGNEDILNKITKGVDRKTMIKAGEKAKESGIKLSVTLISGLGGKDYIKEHAMDSAKVINEINPDYVGLLTLMMEEDTELYNDYIEGNFELLSPEEVMIETKLFIENLNVKNCVFRSNHASNYISLKGTLNDDKDRLLNEIDEALKEDIYKPEGLRGL</sequence>
<evidence type="ECO:0000256" key="5">
    <source>
        <dbReference type="ARBA" id="ARBA00023014"/>
    </source>
</evidence>
<dbReference type="InterPro" id="IPR007197">
    <property type="entry name" value="rSAM"/>
</dbReference>
<name>A0A845QXY8_9CLOT</name>
<dbReference type="GO" id="GO:0051536">
    <property type="term" value="F:iron-sulfur cluster binding"/>
    <property type="evidence" value="ECO:0007669"/>
    <property type="project" value="UniProtKB-KW"/>
</dbReference>
<gene>
    <name evidence="7" type="ORF">D3Z33_05815</name>
</gene>
<keyword evidence="5" id="KW-0411">Iron-sulfur</keyword>
<dbReference type="SFLD" id="SFLDG01095">
    <property type="entry name" value="Uncharacterised_Radical_SAM_Su"/>
    <property type="match status" value="1"/>
</dbReference>
<dbReference type="InterPro" id="IPR058240">
    <property type="entry name" value="rSAM_sf"/>
</dbReference>
<evidence type="ECO:0000313" key="8">
    <source>
        <dbReference type="Proteomes" id="UP000467132"/>
    </source>
</evidence>
<dbReference type="PANTHER" id="PTHR43409">
    <property type="entry name" value="ANAEROBIC MAGNESIUM-PROTOPORPHYRIN IX MONOMETHYL ESTER CYCLASE-RELATED"/>
    <property type="match status" value="1"/>
</dbReference>
<evidence type="ECO:0000256" key="3">
    <source>
        <dbReference type="ARBA" id="ARBA00022723"/>
    </source>
</evidence>
<dbReference type="InterPro" id="IPR013785">
    <property type="entry name" value="Aldolase_TIM"/>
</dbReference>
<dbReference type="SFLD" id="SFLDS00029">
    <property type="entry name" value="Radical_SAM"/>
    <property type="match status" value="1"/>
</dbReference>
<keyword evidence="4" id="KW-0408">Iron</keyword>
<dbReference type="AlphaFoldDB" id="A0A845QXY8"/>
<dbReference type="SFLD" id="SFLDG01082">
    <property type="entry name" value="B12-binding_domain_containing"/>
    <property type="match status" value="1"/>
</dbReference>
<comment type="caution">
    <text evidence="7">The sequence shown here is derived from an EMBL/GenBank/DDBJ whole genome shotgun (WGS) entry which is preliminary data.</text>
</comment>
<organism evidence="7 8">
    <name type="scientific">Senegalia massiliensis</name>
    <dbReference type="NCBI Taxonomy" id="1720316"/>
    <lineage>
        <taxon>Bacteria</taxon>
        <taxon>Bacillati</taxon>
        <taxon>Bacillota</taxon>
        <taxon>Clostridia</taxon>
        <taxon>Eubacteriales</taxon>
        <taxon>Clostridiaceae</taxon>
        <taxon>Senegalia</taxon>
    </lineage>
</organism>
<dbReference type="SMART" id="SM00729">
    <property type="entry name" value="Elp3"/>
    <property type="match status" value="1"/>
</dbReference>
<keyword evidence="3" id="KW-0479">Metal-binding</keyword>
<dbReference type="GO" id="GO:0003824">
    <property type="term" value="F:catalytic activity"/>
    <property type="evidence" value="ECO:0007669"/>
    <property type="project" value="InterPro"/>
</dbReference>
<comment type="cofactor">
    <cofactor evidence="1">
        <name>[4Fe-4S] cluster</name>
        <dbReference type="ChEBI" id="CHEBI:49883"/>
    </cofactor>
</comment>
<feature type="domain" description="Radical SAM core" evidence="6">
    <location>
        <begin position="9"/>
        <end position="246"/>
    </location>
</feature>
<dbReference type="InterPro" id="IPR006638">
    <property type="entry name" value="Elp3/MiaA/NifB-like_rSAM"/>
</dbReference>
<keyword evidence="2" id="KW-0949">S-adenosyl-L-methionine</keyword>
<dbReference type="GO" id="GO:0046872">
    <property type="term" value="F:metal ion binding"/>
    <property type="evidence" value="ECO:0007669"/>
    <property type="project" value="UniProtKB-KW"/>
</dbReference>
<evidence type="ECO:0000256" key="2">
    <source>
        <dbReference type="ARBA" id="ARBA00022691"/>
    </source>
</evidence>
<dbReference type="SUPFAM" id="SSF102114">
    <property type="entry name" value="Radical SAM enzymes"/>
    <property type="match status" value="1"/>
</dbReference>
<evidence type="ECO:0000313" key="7">
    <source>
        <dbReference type="EMBL" id="NBI06376.1"/>
    </source>
</evidence>
<accession>A0A845QXY8</accession>
<dbReference type="OrthoDB" id="9777636at2"/>